<proteinExistence type="predicted"/>
<dbReference type="InterPro" id="IPR029060">
    <property type="entry name" value="PIN-like_dom_sf"/>
</dbReference>
<dbReference type="Proteomes" id="UP000070565">
    <property type="component" value="Unassembled WGS sequence"/>
</dbReference>
<reference evidence="2 3" key="1">
    <citation type="journal article" date="2016" name="Sci. Rep.">
        <title>Metabolic traits of an uncultured archaeal lineage -MSBL1- from brine pools of the Red Sea.</title>
        <authorList>
            <person name="Mwirichia R."/>
            <person name="Alam I."/>
            <person name="Rashid M."/>
            <person name="Vinu M."/>
            <person name="Ba-Alawi W."/>
            <person name="Anthony Kamau A."/>
            <person name="Kamanda Ngugi D."/>
            <person name="Goker M."/>
            <person name="Klenk H.P."/>
            <person name="Bajic V."/>
            <person name="Stingl U."/>
        </authorList>
    </citation>
    <scope>NUCLEOTIDE SEQUENCE [LARGE SCALE GENOMIC DNA]</scope>
    <source>
        <strain evidence="2">SCGC-AAA261F19</strain>
    </source>
</reference>
<protein>
    <recommendedName>
        <fullName evidence="1">PIN domain-containing protein</fullName>
    </recommendedName>
</protein>
<evidence type="ECO:0000259" key="1">
    <source>
        <dbReference type="SMART" id="SM00670"/>
    </source>
</evidence>
<dbReference type="Pfam" id="PF13470">
    <property type="entry name" value="PIN_3"/>
    <property type="match status" value="1"/>
</dbReference>
<dbReference type="SUPFAM" id="SSF88723">
    <property type="entry name" value="PIN domain-like"/>
    <property type="match status" value="1"/>
</dbReference>
<dbReference type="PANTHER" id="PTHR34610">
    <property type="entry name" value="SSL7007 PROTEIN"/>
    <property type="match status" value="1"/>
</dbReference>
<organism evidence="2 3">
    <name type="scientific">candidate division MSBL1 archaeon SCGC-AAA261F19</name>
    <dbReference type="NCBI Taxonomy" id="1698275"/>
    <lineage>
        <taxon>Archaea</taxon>
        <taxon>Methanobacteriati</taxon>
        <taxon>Methanobacteriota</taxon>
        <taxon>candidate division MSBL1</taxon>
    </lineage>
</organism>
<dbReference type="PANTHER" id="PTHR34610:SF3">
    <property type="entry name" value="SSL7007 PROTEIN"/>
    <property type="match status" value="1"/>
</dbReference>
<dbReference type="EMBL" id="LHXZ01000054">
    <property type="protein sequence ID" value="KXB02675.1"/>
    <property type="molecule type" value="Genomic_DNA"/>
</dbReference>
<evidence type="ECO:0000313" key="3">
    <source>
        <dbReference type="Proteomes" id="UP000070565"/>
    </source>
</evidence>
<dbReference type="Gene3D" id="3.40.50.1010">
    <property type="entry name" value="5'-nuclease"/>
    <property type="match status" value="1"/>
</dbReference>
<name>A0A133V8C4_9EURY</name>
<keyword evidence="3" id="KW-1185">Reference proteome</keyword>
<sequence>MTASIVADTNVLVSALFWEGNESKIMDMVEGGSLRLVTSLPILNELKKVLTHEKFKLDEETANERVEYLLVLADLVSPRRKVNAIKEDPPDNRILECAREGDVEYVVSGDGHLLNLGKFKKIKIITARELLGILQPETGKD</sequence>
<comment type="caution">
    <text evidence="2">The sequence shown here is derived from an EMBL/GenBank/DDBJ whole genome shotgun (WGS) entry which is preliminary data.</text>
</comment>
<dbReference type="InterPro" id="IPR002850">
    <property type="entry name" value="PIN_toxin-like"/>
</dbReference>
<dbReference type="SMART" id="SM00670">
    <property type="entry name" value="PINc"/>
    <property type="match status" value="1"/>
</dbReference>
<feature type="domain" description="PIN" evidence="1">
    <location>
        <begin position="3"/>
        <end position="115"/>
    </location>
</feature>
<gene>
    <name evidence="2" type="ORF">AKJ45_03345</name>
</gene>
<dbReference type="InterPro" id="IPR002716">
    <property type="entry name" value="PIN_dom"/>
</dbReference>
<dbReference type="AlphaFoldDB" id="A0A133V8C4"/>
<evidence type="ECO:0000313" key="2">
    <source>
        <dbReference type="EMBL" id="KXB02675.1"/>
    </source>
</evidence>
<dbReference type="NCBIfam" id="TIGR00305">
    <property type="entry name" value="putative toxin-antitoxin system toxin component, PIN family"/>
    <property type="match status" value="1"/>
</dbReference>
<accession>A0A133V8C4</accession>